<feature type="transmembrane region" description="Helical" evidence="5">
    <location>
        <begin position="233"/>
        <end position="255"/>
    </location>
</feature>
<evidence type="ECO:0000256" key="5">
    <source>
        <dbReference type="SAM" id="Phobius"/>
    </source>
</evidence>
<accession>A0A2M9HSU2</accession>
<feature type="transmembrane region" description="Helical" evidence="5">
    <location>
        <begin position="326"/>
        <end position="347"/>
    </location>
</feature>
<dbReference type="Proteomes" id="UP000228755">
    <property type="component" value="Unassembled WGS sequence"/>
</dbReference>
<dbReference type="SUPFAM" id="SSF103473">
    <property type="entry name" value="MFS general substrate transporter"/>
    <property type="match status" value="1"/>
</dbReference>
<comment type="caution">
    <text evidence="7">The sequence shown here is derived from an EMBL/GenBank/DDBJ whole genome shotgun (WGS) entry which is preliminary data.</text>
</comment>
<dbReference type="PANTHER" id="PTHR23528">
    <property type="match status" value="1"/>
</dbReference>
<dbReference type="OrthoDB" id="7584869at2"/>
<dbReference type="InterPro" id="IPR036259">
    <property type="entry name" value="MFS_trans_sf"/>
</dbReference>
<feature type="domain" description="Major facilitator superfamily (MFS) profile" evidence="6">
    <location>
        <begin position="13"/>
        <end position="413"/>
    </location>
</feature>
<feature type="transmembrane region" description="Helical" evidence="5">
    <location>
        <begin position="267"/>
        <end position="291"/>
    </location>
</feature>
<keyword evidence="2 5" id="KW-0812">Transmembrane</keyword>
<dbReference type="PROSITE" id="PS50850">
    <property type="entry name" value="MFS"/>
    <property type="match status" value="1"/>
</dbReference>
<dbReference type="InterPro" id="IPR011701">
    <property type="entry name" value="MFS"/>
</dbReference>
<reference evidence="7 8" key="1">
    <citation type="submission" date="2017-11" db="EMBL/GenBank/DDBJ databases">
        <title>Draft genome sequences of strains TRE 1, TRE D, TRE H and TRI 7, isolated from tamarins, belonging to four potential novel Bifidobacterium species.</title>
        <authorList>
            <person name="Mattarelli P."/>
            <person name="Modesto M."/>
            <person name="Bonetti A."/>
            <person name="Puglisi E."/>
            <person name="Morelli L."/>
        </authorList>
    </citation>
    <scope>NUCLEOTIDE SEQUENCE [LARGE SCALE GENOMIC DNA]</scope>
    <source>
        <strain evidence="8">TRED</strain>
    </source>
</reference>
<evidence type="ECO:0000313" key="7">
    <source>
        <dbReference type="EMBL" id="PJM79884.1"/>
    </source>
</evidence>
<dbReference type="RefSeq" id="WP_100495656.1">
    <property type="nucleotide sequence ID" value="NZ_PGLQ01000001.1"/>
</dbReference>
<feature type="transmembrane region" description="Helical" evidence="5">
    <location>
        <begin position="84"/>
        <end position="102"/>
    </location>
</feature>
<evidence type="ECO:0000256" key="4">
    <source>
        <dbReference type="ARBA" id="ARBA00023136"/>
    </source>
</evidence>
<feature type="transmembrane region" description="Helical" evidence="5">
    <location>
        <begin position="386"/>
        <end position="408"/>
    </location>
</feature>
<evidence type="ECO:0000256" key="1">
    <source>
        <dbReference type="ARBA" id="ARBA00004651"/>
    </source>
</evidence>
<dbReference type="PANTHER" id="PTHR23528:SF1">
    <property type="entry name" value="MAJOR FACILITATOR SUPERFAMILY (MFS) PROFILE DOMAIN-CONTAINING PROTEIN"/>
    <property type="match status" value="1"/>
</dbReference>
<dbReference type="AlphaFoldDB" id="A0A2M9HSU2"/>
<evidence type="ECO:0000256" key="3">
    <source>
        <dbReference type="ARBA" id="ARBA00022989"/>
    </source>
</evidence>
<keyword evidence="4 5" id="KW-0472">Membrane</keyword>
<feature type="transmembrane region" description="Helical" evidence="5">
    <location>
        <begin position="142"/>
        <end position="165"/>
    </location>
</feature>
<feature type="transmembrane region" description="Helical" evidence="5">
    <location>
        <begin position="43"/>
        <end position="63"/>
    </location>
</feature>
<dbReference type="Pfam" id="PF07690">
    <property type="entry name" value="MFS_1"/>
    <property type="match status" value="1"/>
</dbReference>
<dbReference type="GO" id="GO:0022857">
    <property type="term" value="F:transmembrane transporter activity"/>
    <property type="evidence" value="ECO:0007669"/>
    <property type="project" value="InterPro"/>
</dbReference>
<dbReference type="GO" id="GO:0005886">
    <property type="term" value="C:plasma membrane"/>
    <property type="evidence" value="ECO:0007669"/>
    <property type="project" value="UniProtKB-SubCell"/>
</dbReference>
<evidence type="ECO:0000256" key="2">
    <source>
        <dbReference type="ARBA" id="ARBA00022692"/>
    </source>
</evidence>
<comment type="subcellular location">
    <subcellularLocation>
        <location evidence="1">Cell membrane</location>
        <topology evidence="1">Multi-pass membrane protein</topology>
    </subcellularLocation>
</comment>
<feature type="transmembrane region" description="Helical" evidence="5">
    <location>
        <begin position="303"/>
        <end position="320"/>
    </location>
</feature>
<feature type="transmembrane region" description="Helical" evidence="5">
    <location>
        <begin position="171"/>
        <end position="192"/>
    </location>
</feature>
<proteinExistence type="predicted"/>
<gene>
    <name evidence="7" type="ORF">CUU80_01735</name>
</gene>
<feature type="transmembrane region" description="Helical" evidence="5">
    <location>
        <begin position="12"/>
        <end position="31"/>
    </location>
</feature>
<feature type="transmembrane region" description="Helical" evidence="5">
    <location>
        <begin position="108"/>
        <end position="130"/>
    </location>
</feature>
<dbReference type="InterPro" id="IPR020846">
    <property type="entry name" value="MFS_dom"/>
</dbReference>
<evidence type="ECO:0000259" key="6">
    <source>
        <dbReference type="PROSITE" id="PS50850"/>
    </source>
</evidence>
<dbReference type="Gene3D" id="1.20.1250.20">
    <property type="entry name" value="MFS general substrate transporter like domains"/>
    <property type="match status" value="2"/>
</dbReference>
<keyword evidence="3 5" id="KW-1133">Transmembrane helix</keyword>
<name>A0A2M9HSU2_9BIFI</name>
<dbReference type="EMBL" id="PGLQ01000001">
    <property type="protein sequence ID" value="PJM79884.1"/>
    <property type="molecule type" value="Genomic_DNA"/>
</dbReference>
<protein>
    <recommendedName>
        <fullName evidence="6">Major facilitator superfamily (MFS) profile domain-containing protein</fullName>
    </recommendedName>
</protein>
<sequence length="418" mass="45436">MSANGKTRLNYAQTFSIGFGMFAISAAWALYNAYVPIKLKDMMLPTALVGVIMGIDNFCGFTIQPFFGLISDKVRTRWGRRMPFALFAIPIASVCLMLIAIAPTAPLTVIAIILYAVLMSACRAPIVALMPDVTDSHVRSQANGIINFMGAVGNVIALLAGSYLYKHYGMGPAFISGSIIMVVALLALNLLVKEPDDFRTKPGESARIPFVSWKELKQAVIPKLDLDVESRRSFVLILLVLFLYTFGGNAVETYFSLFAVHDLGMEAAVAGGSLVWYAIGAMASDIPAGWIGTKYGRRNTMSVGLILAILMFVPMPWVASAPLVPMLAFGYGLLWTLVYVNAFPWIAELGGRENTGAMTAYYYLATAFAASVSPAVFGLIQQVTGTYKWMFIYAAVFFALALCCMPFITRGEAEEHSV</sequence>
<organism evidence="7 8">
    <name type="scientific">Bifidobacterium scaligerum</name>
    <dbReference type="NCBI Taxonomy" id="2052656"/>
    <lineage>
        <taxon>Bacteria</taxon>
        <taxon>Bacillati</taxon>
        <taxon>Actinomycetota</taxon>
        <taxon>Actinomycetes</taxon>
        <taxon>Bifidobacteriales</taxon>
        <taxon>Bifidobacteriaceae</taxon>
        <taxon>Bifidobacterium</taxon>
    </lineage>
</organism>
<keyword evidence="8" id="KW-1185">Reference proteome</keyword>
<evidence type="ECO:0000313" key="8">
    <source>
        <dbReference type="Proteomes" id="UP000228755"/>
    </source>
</evidence>
<feature type="transmembrane region" description="Helical" evidence="5">
    <location>
        <begin position="359"/>
        <end position="380"/>
    </location>
</feature>